<dbReference type="InterPro" id="IPR040758">
    <property type="entry name" value="PrmC_N"/>
</dbReference>
<keyword evidence="1 5" id="KW-0489">Methyltransferase</keyword>
<feature type="binding site" evidence="5">
    <location>
        <position position="168"/>
    </location>
    <ligand>
        <name>S-adenosyl-L-methionine</name>
        <dbReference type="ChEBI" id="CHEBI:59789"/>
    </ligand>
</feature>
<dbReference type="InterPro" id="IPR019874">
    <property type="entry name" value="RF_methyltr_PrmC"/>
</dbReference>
<dbReference type="Pfam" id="PF05175">
    <property type="entry name" value="MTS"/>
    <property type="match status" value="1"/>
</dbReference>
<reference evidence="8" key="1">
    <citation type="submission" date="2014-08" db="EMBL/GenBank/DDBJ databases">
        <title>Draft genome sequences of Sphingobium herbicidovorans.</title>
        <authorList>
            <person name="Gan H.M."/>
            <person name="Gan H.Y."/>
            <person name="Savka M.A."/>
        </authorList>
    </citation>
    <scope>NUCLEOTIDE SEQUENCE [LARGE SCALE GENOMIC DNA]</scope>
    <source>
        <strain evidence="8">NBRC 16415</strain>
    </source>
</reference>
<dbReference type="AlphaFoldDB" id="A0A086P5D5"/>
<dbReference type="GO" id="GO:0032259">
    <property type="term" value="P:methylation"/>
    <property type="evidence" value="ECO:0007669"/>
    <property type="project" value="UniProtKB-KW"/>
</dbReference>
<dbReference type="PANTHER" id="PTHR18895:SF74">
    <property type="entry name" value="MTRF1L RELEASE FACTOR GLUTAMINE METHYLTRANSFERASE"/>
    <property type="match status" value="1"/>
</dbReference>
<dbReference type="InterPro" id="IPR004556">
    <property type="entry name" value="HemK-like"/>
</dbReference>
<dbReference type="RefSeq" id="WP_037469113.1">
    <property type="nucleotide sequence ID" value="NZ_BCZD01000015.1"/>
</dbReference>
<evidence type="ECO:0000256" key="2">
    <source>
        <dbReference type="ARBA" id="ARBA00022679"/>
    </source>
</evidence>
<evidence type="ECO:0000313" key="9">
    <source>
        <dbReference type="Proteomes" id="UP000024284"/>
    </source>
</evidence>
<dbReference type="Proteomes" id="UP000024284">
    <property type="component" value="Unassembled WGS sequence"/>
</dbReference>
<sequence>MSIAQALRDAAARLQSVSDTPRLDAELLLAHALGIDRNDLLLRQRALVLTPNFDALLERRLAGEPVAYITGVRDFWTISLHVTPDVLIPRPDTETLMEAALDHFRGGSPTRVLDLGTGSGALLLAALDQWPRATGLGVDISTAALTVAQGNAERLGLAERAAFRLGNWGEGVSGQFDLILVNPPYIAGNATLAGDVLHEPHGALFAGAEGLDDYRRIAPMLPALLLPGGMAAIEIGYDQRESVSALLFSQGLSVVCRPDLAGHDRCLVATLPGPC</sequence>
<dbReference type="EC" id="2.1.1.297" evidence="5"/>
<evidence type="ECO:0000313" key="8">
    <source>
        <dbReference type="EMBL" id="KFG88603.1"/>
    </source>
</evidence>
<protein>
    <recommendedName>
        <fullName evidence="5">Release factor glutamine methyltransferase</fullName>
        <shortName evidence="5">RF MTase</shortName>
        <ecNumber evidence="5">2.1.1.297</ecNumber>
    </recommendedName>
    <alternativeName>
        <fullName evidence="5">N5-glutamine methyltransferase PrmC</fullName>
    </alternativeName>
    <alternativeName>
        <fullName evidence="5">Protein-(glutamine-N5) MTase PrmC</fullName>
    </alternativeName>
    <alternativeName>
        <fullName evidence="5">Protein-glutamine N-methyltransferase PrmC</fullName>
    </alternativeName>
</protein>
<feature type="binding site" evidence="5">
    <location>
        <begin position="182"/>
        <end position="185"/>
    </location>
    <ligand>
        <name>substrate</name>
    </ligand>
</feature>
<dbReference type="OrthoDB" id="9800643at2"/>
<dbReference type="NCBIfam" id="TIGR03534">
    <property type="entry name" value="RF_mod_PrmC"/>
    <property type="match status" value="1"/>
</dbReference>
<dbReference type="InterPro" id="IPR007848">
    <property type="entry name" value="Small_mtfrase_dom"/>
</dbReference>
<dbReference type="GO" id="GO:0003676">
    <property type="term" value="F:nucleic acid binding"/>
    <property type="evidence" value="ECO:0007669"/>
    <property type="project" value="InterPro"/>
</dbReference>
<feature type="domain" description="Methyltransferase small" evidence="6">
    <location>
        <begin position="107"/>
        <end position="191"/>
    </location>
</feature>
<dbReference type="InterPro" id="IPR050320">
    <property type="entry name" value="N5-glutamine_MTase"/>
</dbReference>
<dbReference type="InterPro" id="IPR029063">
    <property type="entry name" value="SAM-dependent_MTases_sf"/>
</dbReference>
<dbReference type="PATRIC" id="fig|1219045.3.peg.3848"/>
<evidence type="ECO:0000256" key="5">
    <source>
        <dbReference type="HAMAP-Rule" id="MF_02126"/>
    </source>
</evidence>
<organism evidence="8 9">
    <name type="scientific">Sphingobium herbicidovorans (strain ATCC 700291 / DSM 11019 / CCUG 56400 / KCTC 2939 / LMG 18315 / NBRC 16415 / MH)</name>
    <name type="common">Sphingomonas herbicidovorans</name>
    <dbReference type="NCBI Taxonomy" id="1219045"/>
    <lineage>
        <taxon>Bacteria</taxon>
        <taxon>Pseudomonadati</taxon>
        <taxon>Pseudomonadota</taxon>
        <taxon>Alphaproteobacteria</taxon>
        <taxon>Sphingomonadales</taxon>
        <taxon>Sphingomonadaceae</taxon>
        <taxon>Sphingobium</taxon>
    </lineage>
</organism>
<dbReference type="HAMAP" id="MF_02126">
    <property type="entry name" value="RF_methyltr_PrmC"/>
    <property type="match status" value="1"/>
</dbReference>
<dbReference type="PANTHER" id="PTHR18895">
    <property type="entry name" value="HEMK METHYLTRANSFERASE"/>
    <property type="match status" value="1"/>
</dbReference>
<dbReference type="NCBIfam" id="TIGR00536">
    <property type="entry name" value="hemK_fam"/>
    <property type="match status" value="1"/>
</dbReference>
<dbReference type="eggNOG" id="COG2890">
    <property type="taxonomic scope" value="Bacteria"/>
</dbReference>
<feature type="binding site" evidence="5">
    <location>
        <position position="182"/>
    </location>
    <ligand>
        <name>S-adenosyl-L-methionine</name>
        <dbReference type="ChEBI" id="CHEBI:59789"/>
    </ligand>
</feature>
<dbReference type="Gene3D" id="1.10.8.10">
    <property type="entry name" value="DNA helicase RuvA subunit, C-terminal domain"/>
    <property type="match status" value="1"/>
</dbReference>
<gene>
    <name evidence="5 8" type="primary">prmC</name>
    <name evidence="8" type="ORF">BV98_003789</name>
</gene>
<dbReference type="SUPFAM" id="SSF53335">
    <property type="entry name" value="S-adenosyl-L-methionine-dependent methyltransferases"/>
    <property type="match status" value="1"/>
</dbReference>
<dbReference type="STRING" id="76947.GCA_002080435_01866"/>
<comment type="catalytic activity">
    <reaction evidence="4 5">
        <text>L-glutaminyl-[peptide chain release factor] + S-adenosyl-L-methionine = N(5)-methyl-L-glutaminyl-[peptide chain release factor] + S-adenosyl-L-homocysteine + H(+)</text>
        <dbReference type="Rhea" id="RHEA:42896"/>
        <dbReference type="Rhea" id="RHEA-COMP:10271"/>
        <dbReference type="Rhea" id="RHEA-COMP:10272"/>
        <dbReference type="ChEBI" id="CHEBI:15378"/>
        <dbReference type="ChEBI" id="CHEBI:30011"/>
        <dbReference type="ChEBI" id="CHEBI:57856"/>
        <dbReference type="ChEBI" id="CHEBI:59789"/>
        <dbReference type="ChEBI" id="CHEBI:61891"/>
        <dbReference type="EC" id="2.1.1.297"/>
    </reaction>
</comment>
<evidence type="ECO:0000256" key="4">
    <source>
        <dbReference type="ARBA" id="ARBA00048391"/>
    </source>
</evidence>
<name>A0A086P5D5_SPHHM</name>
<dbReference type="Gene3D" id="3.40.50.150">
    <property type="entry name" value="Vaccinia Virus protein VP39"/>
    <property type="match status" value="1"/>
</dbReference>
<comment type="caution">
    <text evidence="8">The sequence shown here is derived from an EMBL/GenBank/DDBJ whole genome shotgun (WGS) entry which is preliminary data.</text>
</comment>
<proteinExistence type="inferred from homology"/>
<keyword evidence="3 5" id="KW-0949">S-adenosyl-L-methionine</keyword>
<comment type="function">
    <text evidence="5">Methylates the class 1 translation termination release factors RF1/PrfA and RF2/PrfB on the glutamine residue of the universally conserved GGQ motif.</text>
</comment>
<comment type="similarity">
    <text evidence="5">Belongs to the protein N5-glutamine methyltransferase family. PrmC subfamily.</text>
</comment>
<evidence type="ECO:0000259" key="6">
    <source>
        <dbReference type="Pfam" id="PF05175"/>
    </source>
</evidence>
<dbReference type="Pfam" id="PF17827">
    <property type="entry name" value="PrmC_N"/>
    <property type="match status" value="1"/>
</dbReference>
<evidence type="ECO:0000256" key="1">
    <source>
        <dbReference type="ARBA" id="ARBA00022603"/>
    </source>
</evidence>
<dbReference type="InterPro" id="IPR002052">
    <property type="entry name" value="DNA_methylase_N6_adenine_CS"/>
</dbReference>
<keyword evidence="9" id="KW-1185">Reference proteome</keyword>
<dbReference type="GO" id="GO:0102559">
    <property type="term" value="F:peptide chain release factor N(5)-glutamine methyltransferase activity"/>
    <property type="evidence" value="ECO:0007669"/>
    <property type="project" value="UniProtKB-EC"/>
</dbReference>
<feature type="binding site" evidence="5">
    <location>
        <position position="139"/>
    </location>
    <ligand>
        <name>S-adenosyl-L-methionine</name>
        <dbReference type="ChEBI" id="CHEBI:59789"/>
    </ligand>
</feature>
<dbReference type="EMBL" id="JFZA02000060">
    <property type="protein sequence ID" value="KFG88603.1"/>
    <property type="molecule type" value="Genomic_DNA"/>
</dbReference>
<feature type="binding site" evidence="5">
    <location>
        <begin position="116"/>
        <end position="120"/>
    </location>
    <ligand>
        <name>S-adenosyl-L-methionine</name>
        <dbReference type="ChEBI" id="CHEBI:59789"/>
    </ligand>
</feature>
<keyword evidence="2 5" id="KW-0808">Transferase</keyword>
<evidence type="ECO:0000259" key="7">
    <source>
        <dbReference type="Pfam" id="PF17827"/>
    </source>
</evidence>
<accession>A0A086P5D5</accession>
<dbReference type="PROSITE" id="PS00092">
    <property type="entry name" value="N6_MTASE"/>
    <property type="match status" value="1"/>
</dbReference>
<feature type="domain" description="Release factor glutamine methyltransferase N-terminal" evidence="7">
    <location>
        <begin position="5"/>
        <end position="71"/>
    </location>
</feature>
<evidence type="ECO:0000256" key="3">
    <source>
        <dbReference type="ARBA" id="ARBA00022691"/>
    </source>
</evidence>
<dbReference type="CDD" id="cd02440">
    <property type="entry name" value="AdoMet_MTases"/>
    <property type="match status" value="1"/>
</dbReference>